<sequence length="147" mass="17119">MASSNALHHWRVIGPGEENILESQYEYNPNPSSATKMSLALKLHVSPQNIGRWFSARRRRDAGLSRASRKTPEQLLKLEEFFKHTHFPTQEQKENLAHSTNLSYKQVNSWFQNQRKKHGLTSLENLPSRRLILWHKSVAAHIRKQSN</sequence>
<keyword evidence="9" id="KW-1185">Reference proteome</keyword>
<dbReference type="SMART" id="SM00389">
    <property type="entry name" value="HOX"/>
    <property type="match status" value="2"/>
</dbReference>
<name>A0A1Y1VIT6_9FUNG</name>
<dbReference type="AlphaFoldDB" id="A0A1Y1VIT6"/>
<dbReference type="Gene3D" id="1.10.10.60">
    <property type="entry name" value="Homeodomain-like"/>
    <property type="match status" value="2"/>
</dbReference>
<dbReference type="GO" id="GO:0000978">
    <property type="term" value="F:RNA polymerase II cis-regulatory region sequence-specific DNA binding"/>
    <property type="evidence" value="ECO:0007669"/>
    <property type="project" value="TreeGrafter"/>
</dbReference>
<comment type="caution">
    <text evidence="8">The sequence shown here is derived from an EMBL/GenBank/DDBJ whole genome shotgun (WGS) entry which is preliminary data.</text>
</comment>
<evidence type="ECO:0000313" key="8">
    <source>
        <dbReference type="EMBL" id="ORX57313.1"/>
    </source>
</evidence>
<dbReference type="PANTHER" id="PTHR24339">
    <property type="entry name" value="HOMEOBOX PROTEIN EMX-RELATED"/>
    <property type="match status" value="1"/>
</dbReference>
<evidence type="ECO:0000256" key="2">
    <source>
        <dbReference type="ARBA" id="ARBA00023125"/>
    </source>
</evidence>
<proteinExistence type="predicted"/>
<evidence type="ECO:0000256" key="6">
    <source>
        <dbReference type="RuleBase" id="RU000682"/>
    </source>
</evidence>
<gene>
    <name evidence="8" type="ORF">BCR36DRAFT_367378</name>
</gene>
<dbReference type="GO" id="GO:0005634">
    <property type="term" value="C:nucleus"/>
    <property type="evidence" value="ECO:0007669"/>
    <property type="project" value="UniProtKB-SubCell"/>
</dbReference>
<dbReference type="InterPro" id="IPR009057">
    <property type="entry name" value="Homeodomain-like_sf"/>
</dbReference>
<feature type="DNA-binding region" description="Homeobox" evidence="5">
    <location>
        <begin position="73"/>
        <end position="122"/>
    </location>
</feature>
<evidence type="ECO:0000256" key="1">
    <source>
        <dbReference type="ARBA" id="ARBA00004123"/>
    </source>
</evidence>
<dbReference type="SUPFAM" id="SSF46689">
    <property type="entry name" value="Homeodomain-like"/>
    <property type="match status" value="2"/>
</dbReference>
<evidence type="ECO:0000256" key="4">
    <source>
        <dbReference type="ARBA" id="ARBA00023242"/>
    </source>
</evidence>
<keyword evidence="3 5" id="KW-0371">Homeobox</keyword>
<reference evidence="8 9" key="1">
    <citation type="submission" date="2016-08" db="EMBL/GenBank/DDBJ databases">
        <title>Genomes of anaerobic fungi encode conserved fungal cellulosomes for biomass hydrolysis.</title>
        <authorList>
            <consortium name="DOE Joint Genome Institute"/>
            <person name="Haitjema C.H."/>
            <person name="Gilmore S.P."/>
            <person name="Henske J.K."/>
            <person name="Solomon K.V."/>
            <person name="De Groot R."/>
            <person name="Kuo A."/>
            <person name="Mondo S.J."/>
            <person name="Salamov A.A."/>
            <person name="Labutti K."/>
            <person name="Zhao Z."/>
            <person name="Chiniquy J."/>
            <person name="Barry K."/>
            <person name="Brewer H.M."/>
            <person name="Purvine S.O."/>
            <person name="Wright A.T."/>
            <person name="Boxma B."/>
            <person name="Van Alen T."/>
            <person name="Hackstein J.H."/>
            <person name="Baker S.E."/>
            <person name="Grigoriev I.V."/>
            <person name="O'Malley M.A."/>
        </authorList>
    </citation>
    <scope>NUCLEOTIDE SEQUENCE [LARGE SCALE GENOMIC DNA]</scope>
    <source>
        <strain evidence="9">finn</strain>
    </source>
</reference>
<comment type="subcellular location">
    <subcellularLocation>
        <location evidence="1 5 6">Nucleus</location>
    </subcellularLocation>
</comment>
<feature type="domain" description="Homeobox" evidence="7">
    <location>
        <begin position="21"/>
        <end position="64"/>
    </location>
</feature>
<dbReference type="GO" id="GO:0000981">
    <property type="term" value="F:DNA-binding transcription factor activity, RNA polymerase II-specific"/>
    <property type="evidence" value="ECO:0007669"/>
    <property type="project" value="TreeGrafter"/>
</dbReference>
<dbReference type="STRING" id="1754191.A0A1Y1VIT6"/>
<organism evidence="8 9">
    <name type="scientific">Piromyces finnis</name>
    <dbReference type="NCBI Taxonomy" id="1754191"/>
    <lineage>
        <taxon>Eukaryota</taxon>
        <taxon>Fungi</taxon>
        <taxon>Fungi incertae sedis</taxon>
        <taxon>Chytridiomycota</taxon>
        <taxon>Chytridiomycota incertae sedis</taxon>
        <taxon>Neocallimastigomycetes</taxon>
        <taxon>Neocallimastigales</taxon>
        <taxon>Neocallimastigaceae</taxon>
        <taxon>Piromyces</taxon>
    </lineage>
</organism>
<evidence type="ECO:0000256" key="3">
    <source>
        <dbReference type="ARBA" id="ARBA00023155"/>
    </source>
</evidence>
<keyword evidence="4 5" id="KW-0539">Nucleus</keyword>
<dbReference type="PANTHER" id="PTHR24339:SF28">
    <property type="entry name" value="E5-RELATED"/>
    <property type="match status" value="1"/>
</dbReference>
<reference evidence="8 9" key="2">
    <citation type="submission" date="2016-08" db="EMBL/GenBank/DDBJ databases">
        <title>Pervasive Adenine N6-methylation of Active Genes in Fungi.</title>
        <authorList>
            <consortium name="DOE Joint Genome Institute"/>
            <person name="Mondo S.J."/>
            <person name="Dannebaum R.O."/>
            <person name="Kuo R.C."/>
            <person name="Labutti K."/>
            <person name="Haridas S."/>
            <person name="Kuo A."/>
            <person name="Salamov A."/>
            <person name="Ahrendt S.R."/>
            <person name="Lipzen A."/>
            <person name="Sullivan W."/>
            <person name="Andreopoulos W.B."/>
            <person name="Clum A."/>
            <person name="Lindquist E."/>
            <person name="Daum C."/>
            <person name="Ramamoorthy G.K."/>
            <person name="Gryganskyi A."/>
            <person name="Culley D."/>
            <person name="Magnuson J.K."/>
            <person name="James T.Y."/>
            <person name="O'Malley M.A."/>
            <person name="Stajich J.E."/>
            <person name="Spatafora J.W."/>
            <person name="Visel A."/>
            <person name="Grigoriev I.V."/>
        </authorList>
    </citation>
    <scope>NUCLEOTIDE SEQUENCE [LARGE SCALE GENOMIC DNA]</scope>
    <source>
        <strain evidence="9">finn</strain>
    </source>
</reference>
<evidence type="ECO:0000259" key="7">
    <source>
        <dbReference type="PROSITE" id="PS50071"/>
    </source>
</evidence>
<dbReference type="Proteomes" id="UP000193719">
    <property type="component" value="Unassembled WGS sequence"/>
</dbReference>
<feature type="domain" description="Homeobox" evidence="7">
    <location>
        <begin position="71"/>
        <end position="121"/>
    </location>
</feature>
<feature type="DNA-binding region" description="Homeobox" evidence="5">
    <location>
        <begin position="23"/>
        <end position="65"/>
    </location>
</feature>
<evidence type="ECO:0000313" key="9">
    <source>
        <dbReference type="Proteomes" id="UP000193719"/>
    </source>
</evidence>
<evidence type="ECO:0000256" key="5">
    <source>
        <dbReference type="PROSITE-ProRule" id="PRU00108"/>
    </source>
</evidence>
<dbReference type="Pfam" id="PF00046">
    <property type="entry name" value="Homeodomain"/>
    <property type="match status" value="2"/>
</dbReference>
<dbReference type="CDD" id="cd00086">
    <property type="entry name" value="homeodomain"/>
    <property type="match status" value="2"/>
</dbReference>
<accession>A0A1Y1VIT6</accession>
<dbReference type="EMBL" id="MCFH01000006">
    <property type="protein sequence ID" value="ORX57313.1"/>
    <property type="molecule type" value="Genomic_DNA"/>
</dbReference>
<dbReference type="PROSITE" id="PS50071">
    <property type="entry name" value="HOMEOBOX_2"/>
    <property type="match status" value="2"/>
</dbReference>
<dbReference type="InterPro" id="IPR001356">
    <property type="entry name" value="HD"/>
</dbReference>
<dbReference type="OrthoDB" id="2111820at2759"/>
<keyword evidence="2 5" id="KW-0238">DNA-binding</keyword>
<dbReference type="InterPro" id="IPR050877">
    <property type="entry name" value="EMX-VAX-Noto_Homeobox_TFs"/>
</dbReference>
<protein>
    <recommendedName>
        <fullName evidence="7">Homeobox domain-containing protein</fullName>
    </recommendedName>
</protein>